<reference evidence="3 4" key="1">
    <citation type="journal article" date="2015" name="BMC Genomics">
        <title>Gene expression during zombie ant biting behavior reflects the complexity underlying fungal parasitic behavioral manipulation.</title>
        <authorList>
            <person name="de Bekker C."/>
            <person name="Ohm R.A."/>
            <person name="Loreto R.G."/>
            <person name="Sebastian A."/>
            <person name="Albert I."/>
            <person name="Merrow M."/>
            <person name="Brachmann A."/>
            <person name="Hughes D.P."/>
        </authorList>
    </citation>
    <scope>NUCLEOTIDE SEQUENCE [LARGE SCALE GENOMIC DNA]</scope>
    <source>
        <strain evidence="3 4">SC16a</strain>
    </source>
</reference>
<feature type="domain" description="Protein-arginine deiminase C-terminal" evidence="2">
    <location>
        <begin position="198"/>
        <end position="605"/>
    </location>
</feature>
<proteinExistence type="predicted"/>
<keyword evidence="1" id="KW-0732">Signal</keyword>
<dbReference type="PANTHER" id="PTHR10837:SF8">
    <property type="entry name" value="PROTEIN-ARGININE DEIMINASE"/>
    <property type="match status" value="1"/>
</dbReference>
<reference evidence="3 4" key="2">
    <citation type="journal article" date="2017" name="Sci. Rep.">
        <title>Ant-infecting Ophiocordyceps genomes reveal a high diversity of potential behavioral manipulation genes and a possible major role for enterotoxins.</title>
        <authorList>
            <person name="de Bekker C."/>
            <person name="Ohm R.A."/>
            <person name="Evans H.C."/>
            <person name="Brachmann A."/>
            <person name="Hughes D.P."/>
        </authorList>
    </citation>
    <scope>NUCLEOTIDE SEQUENCE [LARGE SCALE GENOMIC DNA]</scope>
    <source>
        <strain evidence="3 4">SC16a</strain>
    </source>
</reference>
<dbReference type="EMBL" id="LAZP02000227">
    <property type="protein sequence ID" value="PFH59099.1"/>
    <property type="molecule type" value="Genomic_DNA"/>
</dbReference>
<comment type="caution">
    <text evidence="3">The sequence shown here is derived from an EMBL/GenBank/DDBJ whole genome shotgun (WGS) entry which is preliminary data.</text>
</comment>
<evidence type="ECO:0000256" key="1">
    <source>
        <dbReference type="SAM" id="SignalP"/>
    </source>
</evidence>
<dbReference type="Pfam" id="PF03068">
    <property type="entry name" value="PAD"/>
    <property type="match status" value="1"/>
</dbReference>
<dbReference type="InterPro" id="IPR004303">
    <property type="entry name" value="PAD"/>
</dbReference>
<dbReference type="GO" id="GO:0005509">
    <property type="term" value="F:calcium ion binding"/>
    <property type="evidence" value="ECO:0007669"/>
    <property type="project" value="InterPro"/>
</dbReference>
<feature type="chain" id="PRO_5012428116" description="Protein-arginine deiminase C-terminal domain-containing protein" evidence="1">
    <location>
        <begin position="20"/>
        <end position="611"/>
    </location>
</feature>
<evidence type="ECO:0000259" key="2">
    <source>
        <dbReference type="Pfam" id="PF03068"/>
    </source>
</evidence>
<evidence type="ECO:0000313" key="4">
    <source>
        <dbReference type="Proteomes" id="UP000037136"/>
    </source>
</evidence>
<dbReference type="InterPro" id="IPR013530">
    <property type="entry name" value="PAD_C"/>
</dbReference>
<dbReference type="STRING" id="268505.A0A2A9PCE5"/>
<dbReference type="SUPFAM" id="SSF110083">
    <property type="entry name" value="Peptidylarginine deiminase Pad4, middle domain"/>
    <property type="match status" value="1"/>
</dbReference>
<gene>
    <name evidence="3" type="ORF">XA68_12814</name>
</gene>
<dbReference type="Proteomes" id="UP000037136">
    <property type="component" value="Unassembled WGS sequence"/>
</dbReference>
<dbReference type="Gene3D" id="3.75.10.10">
    <property type="entry name" value="L-arginine/glycine Amidinotransferase, Chain A"/>
    <property type="match status" value="1"/>
</dbReference>
<accession>A0A2A9PCE5</accession>
<organism evidence="3 4">
    <name type="scientific">Ophiocordyceps unilateralis</name>
    <name type="common">Zombie-ant fungus</name>
    <name type="synonym">Torrubia unilateralis</name>
    <dbReference type="NCBI Taxonomy" id="268505"/>
    <lineage>
        <taxon>Eukaryota</taxon>
        <taxon>Fungi</taxon>
        <taxon>Dikarya</taxon>
        <taxon>Ascomycota</taxon>
        <taxon>Pezizomycotina</taxon>
        <taxon>Sordariomycetes</taxon>
        <taxon>Hypocreomycetidae</taxon>
        <taxon>Hypocreales</taxon>
        <taxon>Ophiocordycipitaceae</taxon>
        <taxon>Ophiocordyceps</taxon>
    </lineage>
</organism>
<evidence type="ECO:0000313" key="3">
    <source>
        <dbReference type="EMBL" id="PFH59099.1"/>
    </source>
</evidence>
<name>A0A2A9PCE5_OPHUN</name>
<dbReference type="AlphaFoldDB" id="A0A2A9PCE5"/>
<feature type="signal peptide" evidence="1">
    <location>
        <begin position="1"/>
        <end position="19"/>
    </location>
</feature>
<keyword evidence="4" id="KW-1185">Reference proteome</keyword>
<dbReference type="PANTHER" id="PTHR10837">
    <property type="entry name" value="PEPTIDYLARGININE DEIMINASE"/>
    <property type="match status" value="1"/>
</dbReference>
<protein>
    <recommendedName>
        <fullName evidence="2">Protein-arginine deiminase C-terminal domain-containing protein</fullName>
    </recommendedName>
</protein>
<dbReference type="InterPro" id="IPR036556">
    <property type="entry name" value="PAD_central_sf"/>
</dbReference>
<sequence>MATFLRLTFLTAIIHSIHAAILQPHIRADTNRDGIVDVDGSSDSYDKTSWTPERGAIFLANIGDKTLRCFTQDANGNPLSENELALCNDAAGHLLLAPEYAAPLRTLPIDVSADATARIYATARAATERVRIFVLDDVSKPASTSSWRLVDPEFSFNSTQLKSGIFLGLDGREPVIDAEVWDGSVTVCFDVRDGAERVSDKVALKMAPVLTHHHLQTVETLISVSTGDTDQRFISQLDEARAAAGLKSPLLLINGTDDIWAQDFIEPAYTSMPGPDGPISLRIILRSPQSSRSAGRKVFEQFRGPGIGGIQPLSGIGSGFGKRHINSLGNLETIPPYTSKDGVEYKAGRTIMGKHFGDMPAKSILGFLHGQRLQPPLLLETGWLLVGHVDEFVQFVPYENDLGFTIAIADTRSAVRLMQELEKDGHGGVLACTYPANDIDMADVSDAGIGVTISDLASNQTFLDGNAYAQKYMDANLEMLLAEIPLSPEDVIRVPTLFRTIDYLYPMGTDGTPRWKDPPPKGEKQVAAFNPEAINGIVIGKHYVSPKTFGPVVDGVDVLARATEAAYARAGMTVHYVDDFKSHHLSTGEVHCGSNTLRQTDLIWWARGMKQ</sequence>
<dbReference type="SUPFAM" id="SSF55909">
    <property type="entry name" value="Pentein"/>
    <property type="match status" value="1"/>
</dbReference>
<dbReference type="GO" id="GO:0004668">
    <property type="term" value="F:protein-arginine deiminase activity"/>
    <property type="evidence" value="ECO:0007669"/>
    <property type="project" value="InterPro"/>
</dbReference>
<dbReference type="GO" id="GO:0005737">
    <property type="term" value="C:cytoplasm"/>
    <property type="evidence" value="ECO:0007669"/>
    <property type="project" value="InterPro"/>
</dbReference>
<dbReference type="OrthoDB" id="5102063at2759"/>